<feature type="transmembrane region" description="Helical" evidence="1">
    <location>
        <begin position="62"/>
        <end position="88"/>
    </location>
</feature>
<keyword evidence="3" id="KW-1185">Reference proteome</keyword>
<evidence type="ECO:0000313" key="3">
    <source>
        <dbReference type="Proteomes" id="UP000198882"/>
    </source>
</evidence>
<gene>
    <name evidence="2" type="ORF">SAMN04515672_2457</name>
</gene>
<keyword evidence="1" id="KW-1133">Transmembrane helix</keyword>
<keyword evidence="1" id="KW-0812">Transmembrane</keyword>
<dbReference type="RefSeq" id="WP_090306530.1">
    <property type="nucleotide sequence ID" value="NZ_FNFE01000003.1"/>
</dbReference>
<keyword evidence="1" id="KW-0472">Membrane</keyword>
<sequence>MTLVDILSAVLYHGYEANEGWTGFPNEGTYIIFGIVLLPVYVMVIAWFAGEPRDTKTGLLGVTYLVGIATSMWVSMLIMTVLIGIIFYGQAPSLS</sequence>
<dbReference type="AlphaFoldDB" id="A0A1G8ZTU2"/>
<evidence type="ECO:0000256" key="1">
    <source>
        <dbReference type="SAM" id="Phobius"/>
    </source>
</evidence>
<proteinExistence type="predicted"/>
<dbReference type="STRING" id="1095776.SAMN04515672_2457"/>
<organism evidence="2 3">
    <name type="scientific">Natronorubrum texcoconense</name>
    <dbReference type="NCBI Taxonomy" id="1095776"/>
    <lineage>
        <taxon>Archaea</taxon>
        <taxon>Methanobacteriati</taxon>
        <taxon>Methanobacteriota</taxon>
        <taxon>Stenosarchaea group</taxon>
        <taxon>Halobacteria</taxon>
        <taxon>Halobacteriales</taxon>
        <taxon>Natrialbaceae</taxon>
        <taxon>Natronorubrum</taxon>
    </lineage>
</organism>
<dbReference type="OrthoDB" id="197586at2157"/>
<evidence type="ECO:0000313" key="2">
    <source>
        <dbReference type="EMBL" id="SDK18539.1"/>
    </source>
</evidence>
<name>A0A1G8ZTU2_9EURY</name>
<reference evidence="3" key="1">
    <citation type="submission" date="2016-10" db="EMBL/GenBank/DDBJ databases">
        <authorList>
            <person name="Varghese N."/>
            <person name="Submissions S."/>
        </authorList>
    </citation>
    <scope>NUCLEOTIDE SEQUENCE [LARGE SCALE GENOMIC DNA]</scope>
    <source>
        <strain evidence="3">B4,CECT 8067,JCM 17497</strain>
    </source>
</reference>
<accession>A0A1G8ZTU2</accession>
<dbReference type="Proteomes" id="UP000198882">
    <property type="component" value="Unassembled WGS sequence"/>
</dbReference>
<dbReference type="EMBL" id="FNFE01000003">
    <property type="protein sequence ID" value="SDK18539.1"/>
    <property type="molecule type" value="Genomic_DNA"/>
</dbReference>
<feature type="transmembrane region" description="Helical" evidence="1">
    <location>
        <begin position="30"/>
        <end position="50"/>
    </location>
</feature>
<protein>
    <submittedName>
        <fullName evidence="2">Uncharacterized protein</fullName>
    </submittedName>
</protein>